<accession>A0A7S0N6T9</accession>
<sequence>MSREAAAPVPARRTVTVPPQAAIQDLMCPDEETILQQLRNTKKEILRRGGDVRYAATLLLASPHRAHPASPVRAHADEGENAAPMAISPAPTPAPPSAMKAQRSKIPTMVLGSKAGNDMAAAAQPLADRSNA</sequence>
<gene>
    <name evidence="2" type="ORF">CLEI1391_LOCUS116</name>
</gene>
<name>A0A7S0N6T9_9CHLO</name>
<evidence type="ECO:0000256" key="1">
    <source>
        <dbReference type="SAM" id="MobiDB-lite"/>
    </source>
</evidence>
<reference evidence="2" key="1">
    <citation type="submission" date="2021-01" db="EMBL/GenBank/DDBJ databases">
        <authorList>
            <person name="Corre E."/>
            <person name="Pelletier E."/>
            <person name="Niang G."/>
            <person name="Scheremetjew M."/>
            <person name="Finn R."/>
            <person name="Kale V."/>
            <person name="Holt S."/>
            <person name="Cochrane G."/>
            <person name="Meng A."/>
            <person name="Brown T."/>
            <person name="Cohen L."/>
        </authorList>
    </citation>
    <scope>NUCLEOTIDE SEQUENCE</scope>
    <source>
        <strain evidence="2">SAG 11-49</strain>
    </source>
</reference>
<proteinExistence type="predicted"/>
<protein>
    <submittedName>
        <fullName evidence="2">Uncharacterized protein</fullName>
    </submittedName>
</protein>
<dbReference type="AlphaFoldDB" id="A0A7S0N6T9"/>
<dbReference type="EMBL" id="HBFB01000223">
    <property type="protein sequence ID" value="CAD8661815.1"/>
    <property type="molecule type" value="Transcribed_RNA"/>
</dbReference>
<organism evidence="2">
    <name type="scientific">Chlamydomonas leiostraca</name>
    <dbReference type="NCBI Taxonomy" id="1034604"/>
    <lineage>
        <taxon>Eukaryota</taxon>
        <taxon>Viridiplantae</taxon>
        <taxon>Chlorophyta</taxon>
        <taxon>core chlorophytes</taxon>
        <taxon>Chlorophyceae</taxon>
        <taxon>CS clade</taxon>
        <taxon>Chlamydomonadales</taxon>
        <taxon>Chlamydomonadaceae</taxon>
        <taxon>Chlamydomonas</taxon>
    </lineage>
</organism>
<evidence type="ECO:0000313" key="2">
    <source>
        <dbReference type="EMBL" id="CAD8661815.1"/>
    </source>
</evidence>
<feature type="region of interest" description="Disordered" evidence="1">
    <location>
        <begin position="83"/>
        <end position="103"/>
    </location>
</feature>